<keyword evidence="1" id="KW-0472">Membrane</keyword>
<sequence>MENKTFFILMISILFGVAGMLDIKYKGLFYRQVQKVFKTN</sequence>
<reference evidence="3" key="1">
    <citation type="journal article" date="2019" name="Int. J. Syst. Evol. Microbiol.">
        <title>The Global Catalogue of Microorganisms (GCM) 10K type strain sequencing project: providing services to taxonomists for standard genome sequencing and annotation.</title>
        <authorList>
            <consortium name="The Broad Institute Genomics Platform"/>
            <consortium name="The Broad Institute Genome Sequencing Center for Infectious Disease"/>
            <person name="Wu L."/>
            <person name="Ma J."/>
        </authorList>
    </citation>
    <scope>NUCLEOTIDE SEQUENCE [LARGE SCALE GENOMIC DNA]</scope>
    <source>
        <strain evidence="3">IBRC-M 10703</strain>
    </source>
</reference>
<name>A0ABV8GRM8_9BACI</name>
<evidence type="ECO:0000313" key="3">
    <source>
        <dbReference type="Proteomes" id="UP001595772"/>
    </source>
</evidence>
<organism evidence="2 3">
    <name type="scientific">Oceanobacillus longus</name>
    <dbReference type="NCBI Taxonomy" id="930120"/>
    <lineage>
        <taxon>Bacteria</taxon>
        <taxon>Bacillati</taxon>
        <taxon>Bacillota</taxon>
        <taxon>Bacilli</taxon>
        <taxon>Bacillales</taxon>
        <taxon>Bacillaceae</taxon>
        <taxon>Oceanobacillus</taxon>
    </lineage>
</organism>
<keyword evidence="1" id="KW-1133">Transmembrane helix</keyword>
<keyword evidence="3" id="KW-1185">Reference proteome</keyword>
<feature type="transmembrane region" description="Helical" evidence="1">
    <location>
        <begin position="6"/>
        <end position="25"/>
    </location>
</feature>
<evidence type="ECO:0000256" key="1">
    <source>
        <dbReference type="SAM" id="Phobius"/>
    </source>
</evidence>
<dbReference type="EMBL" id="JBHSAO010000001">
    <property type="protein sequence ID" value="MFC4022365.1"/>
    <property type="molecule type" value="Genomic_DNA"/>
</dbReference>
<accession>A0ABV8GRM8</accession>
<protein>
    <submittedName>
        <fullName evidence="2">Uncharacterized protein</fullName>
    </submittedName>
</protein>
<keyword evidence="1" id="KW-0812">Transmembrane</keyword>
<gene>
    <name evidence="2" type="ORF">ACFOUV_00875</name>
</gene>
<evidence type="ECO:0000313" key="2">
    <source>
        <dbReference type="EMBL" id="MFC4022365.1"/>
    </source>
</evidence>
<comment type="caution">
    <text evidence="2">The sequence shown here is derived from an EMBL/GenBank/DDBJ whole genome shotgun (WGS) entry which is preliminary data.</text>
</comment>
<dbReference type="RefSeq" id="WP_379494881.1">
    <property type="nucleotide sequence ID" value="NZ_JBHSAO010000001.1"/>
</dbReference>
<proteinExistence type="predicted"/>
<dbReference type="Proteomes" id="UP001595772">
    <property type="component" value="Unassembled WGS sequence"/>
</dbReference>